<reference evidence="7 8" key="1">
    <citation type="submission" date="2023-11" db="EMBL/GenBank/DDBJ databases">
        <title>Draft genome of Azohydromonas lata strain H1 (DSM1123), a polyhydroxyalkanoate producer.</title>
        <authorList>
            <person name="Traversa D."/>
            <person name="D'Addabbo P."/>
            <person name="Pazzani C."/>
            <person name="Manzari C."/>
            <person name="Chiara M."/>
            <person name="Scrascia M."/>
        </authorList>
    </citation>
    <scope>NUCLEOTIDE SEQUENCE [LARGE SCALE GENOMIC DNA]</scope>
    <source>
        <strain evidence="7 8">H1</strain>
    </source>
</reference>
<dbReference type="EC" id="1.13.-.-" evidence="7"/>
<keyword evidence="7" id="KW-0223">Dioxygenase</keyword>
<evidence type="ECO:0000256" key="2">
    <source>
        <dbReference type="ARBA" id="ARBA00007581"/>
    </source>
</evidence>
<dbReference type="PIRSF" id="PIRSF006157">
    <property type="entry name" value="Doxgns_DODA"/>
    <property type="match status" value="1"/>
</dbReference>
<evidence type="ECO:0000256" key="1">
    <source>
        <dbReference type="ARBA" id="ARBA00001947"/>
    </source>
</evidence>
<evidence type="ECO:0000256" key="5">
    <source>
        <dbReference type="ARBA" id="ARBA00023002"/>
    </source>
</evidence>
<dbReference type="CDD" id="cd07363">
    <property type="entry name" value="45_DOPA_Dioxygenase"/>
    <property type="match status" value="1"/>
</dbReference>
<keyword evidence="8" id="KW-1185">Reference proteome</keyword>
<organism evidence="7 8">
    <name type="scientific">Azohydromonas lata</name>
    <dbReference type="NCBI Taxonomy" id="45677"/>
    <lineage>
        <taxon>Bacteria</taxon>
        <taxon>Pseudomonadati</taxon>
        <taxon>Pseudomonadota</taxon>
        <taxon>Betaproteobacteria</taxon>
        <taxon>Burkholderiales</taxon>
        <taxon>Sphaerotilaceae</taxon>
        <taxon>Azohydromonas</taxon>
    </lineage>
</organism>
<dbReference type="Gene3D" id="3.40.830.10">
    <property type="entry name" value="LigB-like"/>
    <property type="match status" value="1"/>
</dbReference>
<dbReference type="GO" id="GO:0051213">
    <property type="term" value="F:dioxygenase activity"/>
    <property type="evidence" value="ECO:0007669"/>
    <property type="project" value="UniProtKB-KW"/>
</dbReference>
<name>A0ABU5IM44_9BURK</name>
<evidence type="ECO:0000259" key="6">
    <source>
        <dbReference type="Pfam" id="PF02900"/>
    </source>
</evidence>
<evidence type="ECO:0000256" key="4">
    <source>
        <dbReference type="ARBA" id="ARBA00022833"/>
    </source>
</evidence>
<dbReference type="PANTHER" id="PTHR30096:SF0">
    <property type="entry name" value="4,5-DOPA DIOXYGENASE EXTRADIOL-LIKE PROTEIN"/>
    <property type="match status" value="1"/>
</dbReference>
<evidence type="ECO:0000256" key="3">
    <source>
        <dbReference type="ARBA" id="ARBA00022723"/>
    </source>
</evidence>
<gene>
    <name evidence="7" type="ORF">SM757_25610</name>
</gene>
<dbReference type="EMBL" id="JAXOJX010000054">
    <property type="protein sequence ID" value="MDZ5459965.1"/>
    <property type="molecule type" value="Genomic_DNA"/>
</dbReference>
<dbReference type="Pfam" id="PF02900">
    <property type="entry name" value="LigB"/>
    <property type="match status" value="1"/>
</dbReference>
<dbReference type="SUPFAM" id="SSF53213">
    <property type="entry name" value="LigB-like"/>
    <property type="match status" value="1"/>
</dbReference>
<feature type="domain" description="Extradiol ring-cleavage dioxygenase class III enzyme subunit B" evidence="6">
    <location>
        <begin position="12"/>
        <end position="272"/>
    </location>
</feature>
<keyword evidence="3" id="KW-0479">Metal-binding</keyword>
<dbReference type="InterPro" id="IPR014436">
    <property type="entry name" value="Extradiol_dOase_DODA"/>
</dbReference>
<sequence>MDTLPALPALPALFLSHGSPMIALEPGAAGAFMQRLGPAIDATFGRPRAILAVSAHTLTREPVLLAAERHAAVPDFGGFPQALYEMRYDAPGAPALAQEVKALLAASGVTAHVLGEGGLDHGIWTPLRYLYPQADVPVLPLAWMPMAPPAQQFAMGQALARLRESGVLVMGSGSITHNLRLLSTFTGRAPMDAPEKPESAAFRQWFAERAAARDWETLFDYRAQAPHAALMHPTDEHLLPWYVAAGAGGRDVAPLRLHQSHTYGALGMDAYGFGEEARRLREALAAQ</sequence>
<dbReference type="InterPro" id="IPR004183">
    <property type="entry name" value="Xdiol_dOase_suB"/>
</dbReference>
<dbReference type="RefSeq" id="WP_322467564.1">
    <property type="nucleotide sequence ID" value="NZ_JAXOJX010000054.1"/>
</dbReference>
<evidence type="ECO:0000313" key="8">
    <source>
        <dbReference type="Proteomes" id="UP001293718"/>
    </source>
</evidence>
<dbReference type="Proteomes" id="UP001293718">
    <property type="component" value="Unassembled WGS sequence"/>
</dbReference>
<keyword evidence="5 7" id="KW-0560">Oxidoreductase</keyword>
<proteinExistence type="inferred from homology"/>
<evidence type="ECO:0000313" key="7">
    <source>
        <dbReference type="EMBL" id="MDZ5459965.1"/>
    </source>
</evidence>
<keyword evidence="4" id="KW-0862">Zinc</keyword>
<dbReference type="PANTHER" id="PTHR30096">
    <property type="entry name" value="4,5-DOPA DIOXYGENASE EXTRADIOL-LIKE PROTEIN"/>
    <property type="match status" value="1"/>
</dbReference>
<accession>A0ABU5IM44</accession>
<comment type="similarity">
    <text evidence="2">Belongs to the DODA-type extradiol aromatic ring-opening dioxygenase family.</text>
</comment>
<comment type="cofactor">
    <cofactor evidence="1">
        <name>Zn(2+)</name>
        <dbReference type="ChEBI" id="CHEBI:29105"/>
    </cofactor>
</comment>
<comment type="caution">
    <text evidence="7">The sequence shown here is derived from an EMBL/GenBank/DDBJ whole genome shotgun (WGS) entry which is preliminary data.</text>
</comment>
<protein>
    <submittedName>
        <fullName evidence="7">Class III extradiol ring-cleavage dioxygenase</fullName>
        <ecNumber evidence="7">1.13.-.-</ecNumber>
    </submittedName>
</protein>